<evidence type="ECO:0000256" key="1">
    <source>
        <dbReference type="ARBA" id="ARBA00022737"/>
    </source>
</evidence>
<evidence type="ECO:0000259" key="4">
    <source>
        <dbReference type="Pfam" id="PF18052"/>
    </source>
</evidence>
<proteinExistence type="predicted"/>
<dbReference type="OrthoDB" id="1434669at2759"/>
<comment type="caution">
    <text evidence="5">The sequence shown here is derived from an EMBL/GenBank/DDBJ whole genome shotgun (WGS) entry which is preliminary data.</text>
</comment>
<dbReference type="GO" id="GO:0000166">
    <property type="term" value="F:nucleotide binding"/>
    <property type="evidence" value="ECO:0007669"/>
    <property type="project" value="UniProtKB-KW"/>
</dbReference>
<accession>A0A438IUP4</accession>
<dbReference type="GO" id="GO:0006952">
    <property type="term" value="P:defense response"/>
    <property type="evidence" value="ECO:0007669"/>
    <property type="project" value="UniProtKB-KW"/>
</dbReference>
<keyword evidence="1" id="KW-0677">Repeat</keyword>
<dbReference type="InterPro" id="IPR041118">
    <property type="entry name" value="Rx_N"/>
</dbReference>
<dbReference type="EMBL" id="QGNW01000082">
    <property type="protein sequence ID" value="RVX00447.1"/>
    <property type="molecule type" value="Genomic_DNA"/>
</dbReference>
<reference evidence="5 6" key="1">
    <citation type="journal article" date="2018" name="PLoS Genet.">
        <title>Population sequencing reveals clonal diversity and ancestral inbreeding in the grapevine cultivar Chardonnay.</title>
        <authorList>
            <person name="Roach M.J."/>
            <person name="Johnson D.L."/>
            <person name="Bohlmann J."/>
            <person name="van Vuuren H.J."/>
            <person name="Jones S.J."/>
            <person name="Pretorius I.S."/>
            <person name="Schmidt S.A."/>
            <person name="Borneman A.R."/>
        </authorList>
    </citation>
    <scope>NUCLEOTIDE SEQUENCE [LARGE SCALE GENOMIC DNA]</scope>
    <source>
        <strain evidence="6">cv. Chardonnay</strain>
        <tissue evidence="5">Leaf</tissue>
    </source>
</reference>
<sequence>MVVVEAFLSSLFEVVLEKLVAAPLLDYARRLKVDTAVLQEWRNTLLHLQAVLHDAEQRQIREEAVKRWVDDLKALAYDVEDVLDEFDAEAQKPSLLQGPQTSSKGDGGVLSVTEQRLTTSLFDLVGITKAILESVSEHSSRNSNAL</sequence>
<name>A0A438IUP4_VITVI</name>
<gene>
    <name evidence="5" type="ORF">CK203_024631</name>
</gene>
<organism evidence="5 6">
    <name type="scientific">Vitis vinifera</name>
    <name type="common">Grape</name>
    <dbReference type="NCBI Taxonomy" id="29760"/>
    <lineage>
        <taxon>Eukaryota</taxon>
        <taxon>Viridiplantae</taxon>
        <taxon>Streptophyta</taxon>
        <taxon>Embryophyta</taxon>
        <taxon>Tracheophyta</taxon>
        <taxon>Spermatophyta</taxon>
        <taxon>Magnoliopsida</taxon>
        <taxon>eudicotyledons</taxon>
        <taxon>Gunneridae</taxon>
        <taxon>Pentapetalae</taxon>
        <taxon>rosids</taxon>
        <taxon>Vitales</taxon>
        <taxon>Vitaceae</taxon>
        <taxon>Viteae</taxon>
        <taxon>Vitis</taxon>
    </lineage>
</organism>
<protein>
    <recommendedName>
        <fullName evidence="4">Disease resistance N-terminal domain-containing protein</fullName>
    </recommendedName>
</protein>
<feature type="domain" description="Disease resistance N-terminal" evidence="4">
    <location>
        <begin position="3"/>
        <end position="97"/>
    </location>
</feature>
<dbReference type="AlphaFoldDB" id="A0A438IUP4"/>
<evidence type="ECO:0000313" key="5">
    <source>
        <dbReference type="EMBL" id="RVX00447.1"/>
    </source>
</evidence>
<evidence type="ECO:0000256" key="3">
    <source>
        <dbReference type="ARBA" id="ARBA00022821"/>
    </source>
</evidence>
<dbReference type="Gene3D" id="1.20.5.4130">
    <property type="match status" value="1"/>
</dbReference>
<evidence type="ECO:0000313" key="6">
    <source>
        <dbReference type="Proteomes" id="UP000288805"/>
    </source>
</evidence>
<dbReference type="Pfam" id="PF18052">
    <property type="entry name" value="Rx_N"/>
    <property type="match status" value="1"/>
</dbReference>
<dbReference type="Proteomes" id="UP000288805">
    <property type="component" value="Unassembled WGS sequence"/>
</dbReference>
<keyword evidence="2" id="KW-0547">Nucleotide-binding</keyword>
<keyword evidence="3" id="KW-0611">Plant defense</keyword>
<evidence type="ECO:0000256" key="2">
    <source>
        <dbReference type="ARBA" id="ARBA00022741"/>
    </source>
</evidence>